<accession>A0AAD7NBS1</accession>
<feature type="region of interest" description="Disordered" evidence="1">
    <location>
        <begin position="37"/>
        <end position="66"/>
    </location>
</feature>
<evidence type="ECO:0000313" key="2">
    <source>
        <dbReference type="EMBL" id="KAJ7754064.1"/>
    </source>
</evidence>
<name>A0AAD7NBS1_9AGAR</name>
<comment type="caution">
    <text evidence="2">The sequence shown here is derived from an EMBL/GenBank/DDBJ whole genome shotgun (WGS) entry which is preliminary data.</text>
</comment>
<protein>
    <submittedName>
        <fullName evidence="2">Uncharacterized protein</fullName>
    </submittedName>
</protein>
<evidence type="ECO:0000313" key="3">
    <source>
        <dbReference type="Proteomes" id="UP001215598"/>
    </source>
</evidence>
<sequence length="111" mass="12277">MVSATGPRLPSSLLPCTFLPAPLISIHPARQLRPARTTSPVLLARRSPTRGSPPMFASPRSRRAAFPGRRSPYAVCCRRISTIHLSACNQNQLWDTLTRTQMKLDLDLDQG</sequence>
<gene>
    <name evidence="2" type="ORF">B0H16DRAFT_1886756</name>
</gene>
<organism evidence="2 3">
    <name type="scientific">Mycena metata</name>
    <dbReference type="NCBI Taxonomy" id="1033252"/>
    <lineage>
        <taxon>Eukaryota</taxon>
        <taxon>Fungi</taxon>
        <taxon>Dikarya</taxon>
        <taxon>Basidiomycota</taxon>
        <taxon>Agaricomycotina</taxon>
        <taxon>Agaricomycetes</taxon>
        <taxon>Agaricomycetidae</taxon>
        <taxon>Agaricales</taxon>
        <taxon>Marasmiineae</taxon>
        <taxon>Mycenaceae</taxon>
        <taxon>Mycena</taxon>
    </lineage>
</organism>
<dbReference type="AlphaFoldDB" id="A0AAD7NBS1"/>
<evidence type="ECO:0000256" key="1">
    <source>
        <dbReference type="SAM" id="MobiDB-lite"/>
    </source>
</evidence>
<dbReference type="Proteomes" id="UP001215598">
    <property type="component" value="Unassembled WGS sequence"/>
</dbReference>
<keyword evidence="3" id="KW-1185">Reference proteome</keyword>
<proteinExistence type="predicted"/>
<dbReference type="EMBL" id="JARKIB010000053">
    <property type="protein sequence ID" value="KAJ7754064.1"/>
    <property type="molecule type" value="Genomic_DNA"/>
</dbReference>
<reference evidence="2" key="1">
    <citation type="submission" date="2023-03" db="EMBL/GenBank/DDBJ databases">
        <title>Massive genome expansion in bonnet fungi (Mycena s.s.) driven by repeated elements and novel gene families across ecological guilds.</title>
        <authorList>
            <consortium name="Lawrence Berkeley National Laboratory"/>
            <person name="Harder C.B."/>
            <person name="Miyauchi S."/>
            <person name="Viragh M."/>
            <person name="Kuo A."/>
            <person name="Thoen E."/>
            <person name="Andreopoulos B."/>
            <person name="Lu D."/>
            <person name="Skrede I."/>
            <person name="Drula E."/>
            <person name="Henrissat B."/>
            <person name="Morin E."/>
            <person name="Kohler A."/>
            <person name="Barry K."/>
            <person name="LaButti K."/>
            <person name="Morin E."/>
            <person name="Salamov A."/>
            <person name="Lipzen A."/>
            <person name="Mereny Z."/>
            <person name="Hegedus B."/>
            <person name="Baldrian P."/>
            <person name="Stursova M."/>
            <person name="Weitz H."/>
            <person name="Taylor A."/>
            <person name="Grigoriev I.V."/>
            <person name="Nagy L.G."/>
            <person name="Martin F."/>
            <person name="Kauserud H."/>
        </authorList>
    </citation>
    <scope>NUCLEOTIDE SEQUENCE</scope>
    <source>
        <strain evidence="2">CBHHK182m</strain>
    </source>
</reference>